<evidence type="ECO:0000256" key="1">
    <source>
        <dbReference type="SAM" id="Coils"/>
    </source>
</evidence>
<evidence type="ECO:0000313" key="2">
    <source>
        <dbReference type="EMBL" id="KAF9078766.1"/>
    </source>
</evidence>
<gene>
    <name evidence="2" type="ORF">BDP27DRAFT_28250</name>
</gene>
<keyword evidence="3" id="KW-1185">Reference proteome</keyword>
<feature type="coiled-coil region" evidence="1">
    <location>
        <begin position="7"/>
        <end position="34"/>
    </location>
</feature>
<protein>
    <submittedName>
        <fullName evidence="2">Uncharacterized protein</fullName>
    </submittedName>
</protein>
<accession>A0A9P5UGT5</accession>
<proteinExistence type="predicted"/>
<feature type="coiled-coil region" evidence="1">
    <location>
        <begin position="79"/>
        <end position="106"/>
    </location>
</feature>
<organism evidence="2 3">
    <name type="scientific">Rhodocollybia butyracea</name>
    <dbReference type="NCBI Taxonomy" id="206335"/>
    <lineage>
        <taxon>Eukaryota</taxon>
        <taxon>Fungi</taxon>
        <taxon>Dikarya</taxon>
        <taxon>Basidiomycota</taxon>
        <taxon>Agaricomycotina</taxon>
        <taxon>Agaricomycetes</taxon>
        <taxon>Agaricomycetidae</taxon>
        <taxon>Agaricales</taxon>
        <taxon>Marasmiineae</taxon>
        <taxon>Omphalotaceae</taxon>
        <taxon>Rhodocollybia</taxon>
    </lineage>
</organism>
<keyword evidence="1" id="KW-0175">Coiled coil</keyword>
<name>A0A9P5UGT5_9AGAR</name>
<dbReference type="AlphaFoldDB" id="A0A9P5UGT5"/>
<dbReference type="Proteomes" id="UP000772434">
    <property type="component" value="Unassembled WGS sequence"/>
</dbReference>
<dbReference type="EMBL" id="JADNRY010000001">
    <property type="protein sequence ID" value="KAF9078766.1"/>
    <property type="molecule type" value="Genomic_DNA"/>
</dbReference>
<comment type="caution">
    <text evidence="2">The sequence shown here is derived from an EMBL/GenBank/DDBJ whole genome shotgun (WGS) entry which is preliminary data.</text>
</comment>
<evidence type="ECO:0000313" key="3">
    <source>
        <dbReference type="Proteomes" id="UP000772434"/>
    </source>
</evidence>
<sequence length="133" mass="15254">MEDLLDVQKLVIQLNSARRKIGELEAKIEALDSQKNEESQWLWCHRRLDEIEAQIAILKSKRRDMSPESLTEESALTRAEKAEDHLLILKAENRALIREITALQKKCGLEDARQTLPGSNLSRCIHPNPITFV</sequence>
<reference evidence="2" key="1">
    <citation type="submission" date="2020-11" db="EMBL/GenBank/DDBJ databases">
        <authorList>
            <consortium name="DOE Joint Genome Institute"/>
            <person name="Ahrendt S."/>
            <person name="Riley R."/>
            <person name="Andreopoulos W."/>
            <person name="Labutti K."/>
            <person name="Pangilinan J."/>
            <person name="Ruiz-Duenas F.J."/>
            <person name="Barrasa J.M."/>
            <person name="Sanchez-Garcia M."/>
            <person name="Camarero S."/>
            <person name="Miyauchi S."/>
            <person name="Serrano A."/>
            <person name="Linde D."/>
            <person name="Babiker R."/>
            <person name="Drula E."/>
            <person name="Ayuso-Fernandez I."/>
            <person name="Pacheco R."/>
            <person name="Padilla G."/>
            <person name="Ferreira P."/>
            <person name="Barriuso J."/>
            <person name="Kellner H."/>
            <person name="Castanera R."/>
            <person name="Alfaro M."/>
            <person name="Ramirez L."/>
            <person name="Pisabarro A.G."/>
            <person name="Kuo A."/>
            <person name="Tritt A."/>
            <person name="Lipzen A."/>
            <person name="He G."/>
            <person name="Yan M."/>
            <person name="Ng V."/>
            <person name="Cullen D."/>
            <person name="Martin F."/>
            <person name="Rosso M.-N."/>
            <person name="Henrissat B."/>
            <person name="Hibbett D."/>
            <person name="Martinez A.T."/>
            <person name="Grigoriev I.V."/>
        </authorList>
    </citation>
    <scope>NUCLEOTIDE SEQUENCE</scope>
    <source>
        <strain evidence="2">AH 40177</strain>
    </source>
</reference>